<evidence type="ECO:0000313" key="2">
    <source>
        <dbReference type="EMBL" id="CAJ1947629.1"/>
    </source>
</evidence>
<dbReference type="Proteomes" id="UP001295423">
    <property type="component" value="Unassembled WGS sequence"/>
</dbReference>
<dbReference type="EMBL" id="CAKOGP040001735">
    <property type="protein sequence ID" value="CAJ1947629.1"/>
    <property type="molecule type" value="Genomic_DNA"/>
</dbReference>
<name>A0AAD2FNQ0_9STRA</name>
<sequence length="215" mass="23782">MERTENKGTKKRVSVSGIKRCVHVKKNLPSWAQEHQHAALMFLSAQSTEIKKSPKVATRHRSDEQNGETLQLESKEYLQGWARAQDAHTEQKPSLQNQMPSSVVASPTLHQCGSGVESDVKKQSSGSNKMAFKEFEGTRNPSFFDEKDVYDTGFGTLFQSGDSPFQKKASLGGQFDDAPDSLLVLANAAVSDHSSKHPCNNLKEKDVFEGKLKNT</sequence>
<feature type="region of interest" description="Disordered" evidence="1">
    <location>
        <begin position="83"/>
        <end position="105"/>
    </location>
</feature>
<evidence type="ECO:0000313" key="3">
    <source>
        <dbReference type="Proteomes" id="UP001295423"/>
    </source>
</evidence>
<dbReference type="AlphaFoldDB" id="A0AAD2FNQ0"/>
<evidence type="ECO:0000256" key="1">
    <source>
        <dbReference type="SAM" id="MobiDB-lite"/>
    </source>
</evidence>
<organism evidence="2 3">
    <name type="scientific">Cylindrotheca closterium</name>
    <dbReference type="NCBI Taxonomy" id="2856"/>
    <lineage>
        <taxon>Eukaryota</taxon>
        <taxon>Sar</taxon>
        <taxon>Stramenopiles</taxon>
        <taxon>Ochrophyta</taxon>
        <taxon>Bacillariophyta</taxon>
        <taxon>Bacillariophyceae</taxon>
        <taxon>Bacillariophycidae</taxon>
        <taxon>Bacillariales</taxon>
        <taxon>Bacillariaceae</taxon>
        <taxon>Cylindrotheca</taxon>
    </lineage>
</organism>
<feature type="region of interest" description="Disordered" evidence="1">
    <location>
        <begin position="51"/>
        <end position="71"/>
    </location>
</feature>
<protein>
    <submittedName>
        <fullName evidence="2">Uncharacterized protein</fullName>
    </submittedName>
</protein>
<proteinExistence type="predicted"/>
<reference evidence="2" key="1">
    <citation type="submission" date="2023-08" db="EMBL/GenBank/DDBJ databases">
        <authorList>
            <person name="Audoor S."/>
            <person name="Bilcke G."/>
        </authorList>
    </citation>
    <scope>NUCLEOTIDE SEQUENCE</scope>
</reference>
<comment type="caution">
    <text evidence="2">The sequence shown here is derived from an EMBL/GenBank/DDBJ whole genome shotgun (WGS) entry which is preliminary data.</text>
</comment>
<gene>
    <name evidence="2" type="ORF">CYCCA115_LOCUS11234</name>
</gene>
<keyword evidence="3" id="KW-1185">Reference proteome</keyword>
<feature type="compositionally biased region" description="Polar residues" evidence="1">
    <location>
        <begin position="92"/>
        <end position="105"/>
    </location>
</feature>
<accession>A0AAD2FNQ0</accession>